<feature type="transmembrane region" description="Helical" evidence="1">
    <location>
        <begin position="12"/>
        <end position="30"/>
    </location>
</feature>
<sequence>MAVKTLLNKKRLWLPAIFILFGWALYQWAWPFWLNQLTEREAERIRVITPTFVAEPTLNRLNPDRLLADLSWLAAAERQGRAPGTPGGIAARLWIAEQFAEIGLTAAGTDGYLHPYSVAEHFSWRRWLRGASSTIPGVDNAANVIGLLPGTEANLKPLVITAHYDHLGMHGDDIYFGADDNASGVAAMLELARYLTAHPLRHPVLFIALDSEEKGLQGAVALFRTGLLQPADLAFNINIDMLSRDTHQLLYAVGTYHHPWLLPLVEQLQTRSAVKLLPAHDRPWYLAGNTADWTLSSDHGVFHQQQVPFMYFGVADHPDYHSPRDTADKVDLAFYHQVVETVLHFLLILDQQLAVQIE</sequence>
<protein>
    <submittedName>
        <fullName evidence="3">M28 family peptidase</fullName>
    </submittedName>
</protein>
<accession>A0ABS8C2A0</accession>
<gene>
    <name evidence="3" type="ORF">JAO78_006450</name>
</gene>
<dbReference type="Proteomes" id="UP000633814">
    <property type="component" value="Unassembled WGS sequence"/>
</dbReference>
<dbReference type="PANTHER" id="PTHR12147">
    <property type="entry name" value="METALLOPEPTIDASE M28 FAMILY MEMBER"/>
    <property type="match status" value="1"/>
</dbReference>
<dbReference type="EMBL" id="JAEINI020000003">
    <property type="protein sequence ID" value="MCB5226452.1"/>
    <property type="molecule type" value="Genomic_DNA"/>
</dbReference>
<keyword evidence="1" id="KW-0812">Transmembrane</keyword>
<dbReference type="PANTHER" id="PTHR12147:SF26">
    <property type="entry name" value="PEPTIDASE M28 DOMAIN-CONTAINING PROTEIN"/>
    <property type="match status" value="1"/>
</dbReference>
<keyword evidence="1" id="KW-1133">Transmembrane helix</keyword>
<dbReference type="Pfam" id="PF04389">
    <property type="entry name" value="Peptidase_M28"/>
    <property type="match status" value="1"/>
</dbReference>
<evidence type="ECO:0000313" key="3">
    <source>
        <dbReference type="EMBL" id="MCB5226452.1"/>
    </source>
</evidence>
<proteinExistence type="predicted"/>
<name>A0ABS8C2A0_9ALTE</name>
<dbReference type="SUPFAM" id="SSF53187">
    <property type="entry name" value="Zn-dependent exopeptidases"/>
    <property type="match status" value="1"/>
</dbReference>
<keyword evidence="4" id="KW-1185">Reference proteome</keyword>
<evidence type="ECO:0000256" key="1">
    <source>
        <dbReference type="SAM" id="Phobius"/>
    </source>
</evidence>
<keyword evidence="1" id="KW-0472">Membrane</keyword>
<evidence type="ECO:0000313" key="4">
    <source>
        <dbReference type="Proteomes" id="UP000633814"/>
    </source>
</evidence>
<dbReference type="InterPro" id="IPR007484">
    <property type="entry name" value="Peptidase_M28"/>
</dbReference>
<dbReference type="Gene3D" id="3.40.630.10">
    <property type="entry name" value="Zn peptidases"/>
    <property type="match status" value="1"/>
</dbReference>
<dbReference type="InterPro" id="IPR045175">
    <property type="entry name" value="M28_fam"/>
</dbReference>
<dbReference type="RefSeq" id="WP_226750544.1">
    <property type="nucleotide sequence ID" value="NZ_JAEINI020000003.1"/>
</dbReference>
<organism evidence="3 4">
    <name type="scientific">Alishewanella maricola</name>
    <dbReference type="NCBI Taxonomy" id="2795740"/>
    <lineage>
        <taxon>Bacteria</taxon>
        <taxon>Pseudomonadati</taxon>
        <taxon>Pseudomonadota</taxon>
        <taxon>Gammaproteobacteria</taxon>
        <taxon>Alteromonadales</taxon>
        <taxon>Alteromonadaceae</taxon>
        <taxon>Alishewanella</taxon>
    </lineage>
</organism>
<feature type="domain" description="Peptidase M28" evidence="2">
    <location>
        <begin position="143"/>
        <end position="345"/>
    </location>
</feature>
<evidence type="ECO:0000259" key="2">
    <source>
        <dbReference type="Pfam" id="PF04389"/>
    </source>
</evidence>
<comment type="caution">
    <text evidence="3">The sequence shown here is derived from an EMBL/GenBank/DDBJ whole genome shotgun (WGS) entry which is preliminary data.</text>
</comment>
<reference evidence="3 4" key="1">
    <citation type="submission" date="2021-10" db="EMBL/GenBank/DDBJ databases">
        <title>Alishewanella koreense sp. nov. isolated from seawater of southwestern coast in South Korea and the proposal for the reclassification of Rheinheimera perlucida and Rheinheimera tuosuensis as Arsukibacterium perlucida and Arsukibacterium tuosuensis.</title>
        <authorList>
            <person name="Kim K.H."/>
            <person name="Ruan W."/>
            <person name="Kim K.R."/>
            <person name="Baek J.H."/>
            <person name="Jeon C.O."/>
        </authorList>
    </citation>
    <scope>NUCLEOTIDE SEQUENCE [LARGE SCALE GENOMIC DNA]</scope>
    <source>
        <strain evidence="3 4">16-MA</strain>
    </source>
</reference>